<dbReference type="Pfam" id="PF01583">
    <property type="entry name" value="APS_kinase"/>
    <property type="match status" value="1"/>
</dbReference>
<feature type="active site" description="Phosphoserine intermediate" evidence="14">
    <location>
        <position position="106"/>
    </location>
</feature>
<comment type="catalytic activity">
    <reaction evidence="1 14 15">
        <text>adenosine 5'-phosphosulfate + ATP = 3'-phosphoadenylyl sulfate + ADP + H(+)</text>
        <dbReference type="Rhea" id="RHEA:24152"/>
        <dbReference type="ChEBI" id="CHEBI:15378"/>
        <dbReference type="ChEBI" id="CHEBI:30616"/>
        <dbReference type="ChEBI" id="CHEBI:58243"/>
        <dbReference type="ChEBI" id="CHEBI:58339"/>
        <dbReference type="ChEBI" id="CHEBI:456216"/>
        <dbReference type="EC" id="2.7.1.25"/>
    </reaction>
</comment>
<dbReference type="Proteomes" id="UP000501669">
    <property type="component" value="Chromosome"/>
</dbReference>
<keyword evidence="7 14" id="KW-0808">Transferase</keyword>
<evidence type="ECO:0000256" key="11">
    <source>
        <dbReference type="ARBA" id="ARBA00029724"/>
    </source>
</evidence>
<evidence type="ECO:0000256" key="3">
    <source>
        <dbReference type="ARBA" id="ARBA00004806"/>
    </source>
</evidence>
<evidence type="ECO:0000256" key="2">
    <source>
        <dbReference type="ARBA" id="ARBA00002632"/>
    </source>
</evidence>
<dbReference type="GO" id="GO:0004020">
    <property type="term" value="F:adenylylsulfate kinase activity"/>
    <property type="evidence" value="ECO:0007669"/>
    <property type="project" value="UniProtKB-UniRule"/>
</dbReference>
<dbReference type="InterPro" id="IPR002891">
    <property type="entry name" value="APS"/>
</dbReference>
<evidence type="ECO:0000256" key="10">
    <source>
        <dbReference type="ARBA" id="ARBA00022840"/>
    </source>
</evidence>
<gene>
    <name evidence="14 17" type="primary">cysC</name>
    <name evidence="17" type="ORF">C6Y56_20415</name>
</gene>
<sequence>MAENLVAHKMVVDREQRSALKSQRPVVLWFTGLSGAGKSTIANALEQALLEEHRHTYLLDGDNIRLGLCRDLKFSDQDRTENIRRVAEVAKLFVDAGLIVVSAFISPFRRDRALARQVIGDAFFIEVHIDTSLEECERRDTKGLYAKARSGELKNFTGIDSSYEPPEAPDVHINTLKDDVPEAVRKIMQFMEGRKDH</sequence>
<evidence type="ECO:0000256" key="8">
    <source>
        <dbReference type="ARBA" id="ARBA00022741"/>
    </source>
</evidence>
<dbReference type="FunFam" id="3.40.50.300:FF:000212">
    <property type="entry name" value="Adenylyl-sulfate kinase"/>
    <property type="match status" value="1"/>
</dbReference>
<evidence type="ECO:0000256" key="6">
    <source>
        <dbReference type="ARBA" id="ARBA00018163"/>
    </source>
</evidence>
<dbReference type="NCBIfam" id="TIGR00455">
    <property type="entry name" value="apsK"/>
    <property type="match status" value="1"/>
</dbReference>
<evidence type="ECO:0000259" key="16">
    <source>
        <dbReference type="Pfam" id="PF01583"/>
    </source>
</evidence>
<organism evidence="17 18">
    <name type="scientific">Pseudomonas fluorescens</name>
    <dbReference type="NCBI Taxonomy" id="294"/>
    <lineage>
        <taxon>Bacteria</taxon>
        <taxon>Pseudomonadati</taxon>
        <taxon>Pseudomonadota</taxon>
        <taxon>Gammaproteobacteria</taxon>
        <taxon>Pseudomonadales</taxon>
        <taxon>Pseudomonadaceae</taxon>
        <taxon>Pseudomonas</taxon>
    </lineage>
</organism>
<comment type="pathway">
    <text evidence="3 14 15">Sulfur metabolism; hydrogen sulfide biosynthesis; sulfite from sulfate: step 2/3.</text>
</comment>
<evidence type="ECO:0000256" key="1">
    <source>
        <dbReference type="ARBA" id="ARBA00001823"/>
    </source>
</evidence>
<evidence type="ECO:0000313" key="18">
    <source>
        <dbReference type="Proteomes" id="UP000501669"/>
    </source>
</evidence>
<dbReference type="EMBL" id="CP027561">
    <property type="protein sequence ID" value="QJP96820.1"/>
    <property type="molecule type" value="Genomic_DNA"/>
</dbReference>
<dbReference type="GO" id="GO:0000103">
    <property type="term" value="P:sulfate assimilation"/>
    <property type="evidence" value="ECO:0007669"/>
    <property type="project" value="UniProtKB-UniRule"/>
</dbReference>
<feature type="binding site" evidence="14">
    <location>
        <begin position="32"/>
        <end position="39"/>
    </location>
    <ligand>
        <name>ATP</name>
        <dbReference type="ChEBI" id="CHEBI:30616"/>
    </ligand>
</feature>
<dbReference type="UniPathway" id="UPA00140">
    <property type="reaction ID" value="UER00205"/>
</dbReference>
<comment type="similarity">
    <text evidence="4 14 15">Belongs to the APS kinase family.</text>
</comment>
<dbReference type="HAMAP" id="MF_00065">
    <property type="entry name" value="Adenylyl_sulf_kinase"/>
    <property type="match status" value="1"/>
</dbReference>
<evidence type="ECO:0000256" key="12">
    <source>
        <dbReference type="ARBA" id="ARBA00031393"/>
    </source>
</evidence>
<keyword evidence="8 14" id="KW-0547">Nucleotide-binding</keyword>
<evidence type="ECO:0000313" key="17">
    <source>
        <dbReference type="EMBL" id="QJP96820.1"/>
    </source>
</evidence>
<reference evidence="17 18" key="1">
    <citation type="submission" date="2018-03" db="EMBL/GenBank/DDBJ databases">
        <title>Complete genome sequence of Pseudomonas fluorescens sp. G7.</title>
        <authorList>
            <person name="Gao C.-H."/>
            <person name="Li Z."/>
            <person name="Cai P."/>
        </authorList>
    </citation>
    <scope>NUCLEOTIDE SEQUENCE [LARGE SCALE GENOMIC DNA]</scope>
    <source>
        <strain evidence="17 18">G7</strain>
    </source>
</reference>
<dbReference type="PANTHER" id="PTHR11055:SF63">
    <property type="entry name" value="ADENYLYL-SULFATE KINASE 1, CHLOROPLASTIC"/>
    <property type="match status" value="1"/>
</dbReference>
<proteinExistence type="inferred from homology"/>
<keyword evidence="14" id="KW-0597">Phosphoprotein</keyword>
<evidence type="ECO:0000256" key="13">
    <source>
        <dbReference type="ARBA" id="ARBA00031464"/>
    </source>
</evidence>
<accession>A0A7Z3H145</accession>
<dbReference type="Gene3D" id="3.40.50.300">
    <property type="entry name" value="P-loop containing nucleotide triphosphate hydrolases"/>
    <property type="match status" value="1"/>
</dbReference>
<evidence type="ECO:0000256" key="7">
    <source>
        <dbReference type="ARBA" id="ARBA00022679"/>
    </source>
</evidence>
<evidence type="ECO:0000256" key="9">
    <source>
        <dbReference type="ARBA" id="ARBA00022777"/>
    </source>
</evidence>
<dbReference type="GO" id="GO:0070814">
    <property type="term" value="P:hydrogen sulfide biosynthetic process"/>
    <property type="evidence" value="ECO:0007669"/>
    <property type="project" value="UniProtKB-UniRule"/>
</dbReference>
<dbReference type="AlphaFoldDB" id="A0A7Z3H145"/>
<comment type="function">
    <text evidence="2 14 15">Catalyzes the synthesis of activated sulfate.</text>
</comment>
<name>A0A7Z3H145_PSEFL</name>
<evidence type="ECO:0000256" key="5">
    <source>
        <dbReference type="ARBA" id="ARBA00012121"/>
    </source>
</evidence>
<dbReference type="CDD" id="cd02027">
    <property type="entry name" value="APSK"/>
    <property type="match status" value="1"/>
</dbReference>
<dbReference type="PANTHER" id="PTHR11055">
    <property type="entry name" value="BIFUNCTIONAL 3'-PHOSPHOADENOSINE 5'-PHOSPHOSULFATE SYNTHASE"/>
    <property type="match status" value="1"/>
</dbReference>
<protein>
    <recommendedName>
        <fullName evidence="6 14">Adenylyl-sulfate kinase</fullName>
        <ecNumber evidence="5 14">2.7.1.25</ecNumber>
    </recommendedName>
    <alternativeName>
        <fullName evidence="12 14">APS kinase</fullName>
    </alternativeName>
    <alternativeName>
        <fullName evidence="13 14">ATP adenosine-5'-phosphosulfate 3'-phosphotransferase</fullName>
    </alternativeName>
    <alternativeName>
        <fullName evidence="11 14">Adenosine-5'-phosphosulfate kinase</fullName>
    </alternativeName>
</protein>
<feature type="domain" description="APS kinase" evidence="16">
    <location>
        <begin position="25"/>
        <end position="174"/>
    </location>
</feature>
<dbReference type="GO" id="GO:0005524">
    <property type="term" value="F:ATP binding"/>
    <property type="evidence" value="ECO:0007669"/>
    <property type="project" value="UniProtKB-UniRule"/>
</dbReference>
<evidence type="ECO:0000256" key="14">
    <source>
        <dbReference type="HAMAP-Rule" id="MF_00065"/>
    </source>
</evidence>
<dbReference type="RefSeq" id="WP_169431360.1">
    <property type="nucleotide sequence ID" value="NZ_CP027561.1"/>
</dbReference>
<keyword evidence="9 14" id="KW-0418">Kinase</keyword>
<dbReference type="InterPro" id="IPR027417">
    <property type="entry name" value="P-loop_NTPase"/>
</dbReference>
<dbReference type="InterPro" id="IPR059117">
    <property type="entry name" value="APS_kinase_dom"/>
</dbReference>
<evidence type="ECO:0000256" key="4">
    <source>
        <dbReference type="ARBA" id="ARBA00007008"/>
    </source>
</evidence>
<dbReference type="NCBIfam" id="NF003013">
    <property type="entry name" value="PRK03846.1"/>
    <property type="match status" value="1"/>
</dbReference>
<keyword evidence="10 14" id="KW-0067">ATP-binding</keyword>
<dbReference type="SUPFAM" id="SSF52540">
    <property type="entry name" value="P-loop containing nucleoside triphosphate hydrolases"/>
    <property type="match status" value="1"/>
</dbReference>
<evidence type="ECO:0000256" key="15">
    <source>
        <dbReference type="RuleBase" id="RU004347"/>
    </source>
</evidence>
<dbReference type="EC" id="2.7.1.25" evidence="5 14"/>